<dbReference type="PANTHER" id="PTHR33221:SF15">
    <property type="entry name" value="HTH-TYPE TRANSCRIPTIONAL REGULATOR YWGB-RELATED"/>
    <property type="match status" value="1"/>
</dbReference>
<proteinExistence type="predicted"/>
<dbReference type="FunFam" id="1.10.10.10:FF:000138">
    <property type="entry name" value="Rrf2 family transcriptional regulator"/>
    <property type="match status" value="1"/>
</dbReference>
<dbReference type="PROSITE" id="PS51197">
    <property type="entry name" value="HTH_RRF2_2"/>
    <property type="match status" value="1"/>
</dbReference>
<dbReference type="PANTHER" id="PTHR33221">
    <property type="entry name" value="WINGED HELIX-TURN-HELIX TRANSCRIPTIONAL REGULATOR, RRF2 FAMILY"/>
    <property type="match status" value="1"/>
</dbReference>
<dbReference type="SUPFAM" id="SSF46785">
    <property type="entry name" value="Winged helix' DNA-binding domain"/>
    <property type="match status" value="1"/>
</dbReference>
<evidence type="ECO:0000313" key="1">
    <source>
        <dbReference type="EMBL" id="VYU06490.1"/>
    </source>
</evidence>
<organism evidence="1">
    <name type="scientific">Veillonella ratti</name>
    <dbReference type="NCBI Taxonomy" id="103892"/>
    <lineage>
        <taxon>Bacteria</taxon>
        <taxon>Bacillati</taxon>
        <taxon>Bacillota</taxon>
        <taxon>Negativicutes</taxon>
        <taxon>Veillonellales</taxon>
        <taxon>Veillonellaceae</taxon>
        <taxon>Veillonella</taxon>
    </lineage>
</organism>
<sequence length="157" mass="16977">MQISSRFTIAVHIFTCIAIAEKKYKVTSKFLAGSINVNPVIIRNIVLMLKAHGLIDSRQGTSGIKIAKCPSDITLLDIFNAVESLDNGQLFSFHENPAQDCPVGSHIHCVLDGRLEQIQSALEKELQSITLASIIEDAETQIANDEAAANADCSALV</sequence>
<reference evidence="1" key="1">
    <citation type="submission" date="2019-11" db="EMBL/GenBank/DDBJ databases">
        <authorList>
            <person name="Feng L."/>
        </authorList>
    </citation>
    <scope>NUCLEOTIDE SEQUENCE</scope>
    <source>
        <strain evidence="1">VrattiLFYP33</strain>
    </source>
</reference>
<dbReference type="GO" id="GO:0005829">
    <property type="term" value="C:cytosol"/>
    <property type="evidence" value="ECO:0007669"/>
    <property type="project" value="TreeGrafter"/>
</dbReference>
<accession>A0A6N3BP30</accession>
<dbReference type="InterPro" id="IPR036388">
    <property type="entry name" value="WH-like_DNA-bd_sf"/>
</dbReference>
<dbReference type="GO" id="GO:0003700">
    <property type="term" value="F:DNA-binding transcription factor activity"/>
    <property type="evidence" value="ECO:0007669"/>
    <property type="project" value="TreeGrafter"/>
</dbReference>
<name>A0A6N3BP30_9FIRM</name>
<gene>
    <name evidence="1" type="primary">ywnA</name>
    <name evidence="1" type="ORF">VRLFYP33_01156</name>
</gene>
<protein>
    <submittedName>
        <fullName evidence="1">HTH-type transcriptional regulator YwnA</fullName>
    </submittedName>
</protein>
<dbReference type="Pfam" id="PF02082">
    <property type="entry name" value="Rrf2"/>
    <property type="match status" value="1"/>
</dbReference>
<dbReference type="RefSeq" id="WP_156704690.1">
    <property type="nucleotide sequence ID" value="NZ_CACRUX010000046.1"/>
</dbReference>
<dbReference type="EMBL" id="CACRUX010000046">
    <property type="protein sequence ID" value="VYU06490.1"/>
    <property type="molecule type" value="Genomic_DNA"/>
</dbReference>
<dbReference type="InterPro" id="IPR000944">
    <property type="entry name" value="Tscrpt_reg_Rrf2"/>
</dbReference>
<dbReference type="InterPro" id="IPR036390">
    <property type="entry name" value="WH_DNA-bd_sf"/>
</dbReference>
<dbReference type="Gene3D" id="1.10.10.10">
    <property type="entry name" value="Winged helix-like DNA-binding domain superfamily/Winged helix DNA-binding domain"/>
    <property type="match status" value="1"/>
</dbReference>
<dbReference type="AlphaFoldDB" id="A0A6N3BP30"/>